<evidence type="ECO:0000259" key="3">
    <source>
        <dbReference type="PROSITE" id="PS50110"/>
    </source>
</evidence>
<dbReference type="PANTHER" id="PTHR44591:SF23">
    <property type="entry name" value="CHEY SUBFAMILY"/>
    <property type="match status" value="1"/>
</dbReference>
<keyword evidence="5" id="KW-1185">Reference proteome</keyword>
<name>A0AAW9PU83_9CYAN</name>
<evidence type="ECO:0000313" key="4">
    <source>
        <dbReference type="EMBL" id="MEE3716006.1"/>
    </source>
</evidence>
<feature type="modified residue" description="4-aspartylphosphate" evidence="2">
    <location>
        <position position="339"/>
    </location>
</feature>
<dbReference type="Proteomes" id="UP001333818">
    <property type="component" value="Unassembled WGS sequence"/>
</dbReference>
<dbReference type="Pfam" id="PF00072">
    <property type="entry name" value="Response_reg"/>
    <property type="match status" value="1"/>
</dbReference>
<sequence>MIYLSQEVLSQPDAIAMSSTPQNLGNSPITVADNQVVSDATLHILLAAMRVMSRSVGILHIETAYHRWQVLLKGGGLVLIEEEGQIISTLVRKYAGKGLQFSRIPDWEKKQANRPFCFPFVTQVYRRYPDHTKQVLREIILESLLALHLEDKFSFVWQPINDLAIDLPSLQLALLEGNASGEAKQWQQFQCVKHPYQQVQLLDAANLLARVGNDNFPLFAKVTTGQHRISEIADSFKQPLFRTALLLDKLAQKKIVSILPLADRQSAEKLGESGGINLPSAPNAGSLEPKIFVVDDSPVLLRQFRQLLSGWGYQVSLTDNSEQATDLIVAYEPNVVFIDINMPGLSGFELIKQIRRQPQLASLPLVLVTAENSMTNSFRARWASCRFIAKPRTSDETEKFRDELRAMLREVAPLSTDSLV</sequence>
<dbReference type="CDD" id="cd00156">
    <property type="entry name" value="REC"/>
    <property type="match status" value="1"/>
</dbReference>
<organism evidence="4 5">
    <name type="scientific">Tumidithrix elongata BACA0141</name>
    <dbReference type="NCBI Taxonomy" id="2716417"/>
    <lineage>
        <taxon>Bacteria</taxon>
        <taxon>Bacillati</taxon>
        <taxon>Cyanobacteriota</taxon>
        <taxon>Cyanophyceae</taxon>
        <taxon>Pseudanabaenales</taxon>
        <taxon>Pseudanabaenaceae</taxon>
        <taxon>Tumidithrix</taxon>
        <taxon>Tumidithrix elongata</taxon>
    </lineage>
</organism>
<keyword evidence="1 2" id="KW-0597">Phosphoprotein</keyword>
<accession>A0AAW9PU83</accession>
<dbReference type="AlphaFoldDB" id="A0AAW9PU83"/>
<feature type="domain" description="Response regulatory" evidence="3">
    <location>
        <begin position="290"/>
        <end position="405"/>
    </location>
</feature>
<dbReference type="InterPro" id="IPR001789">
    <property type="entry name" value="Sig_transdc_resp-reg_receiver"/>
</dbReference>
<dbReference type="PROSITE" id="PS50110">
    <property type="entry name" value="RESPONSE_REGULATORY"/>
    <property type="match status" value="1"/>
</dbReference>
<dbReference type="PANTHER" id="PTHR44591">
    <property type="entry name" value="STRESS RESPONSE REGULATOR PROTEIN 1"/>
    <property type="match status" value="1"/>
</dbReference>
<evidence type="ECO:0000313" key="5">
    <source>
        <dbReference type="Proteomes" id="UP001333818"/>
    </source>
</evidence>
<comment type="caution">
    <text evidence="4">The sequence shown here is derived from an EMBL/GenBank/DDBJ whole genome shotgun (WGS) entry which is preliminary data.</text>
</comment>
<proteinExistence type="predicted"/>
<evidence type="ECO:0000256" key="1">
    <source>
        <dbReference type="ARBA" id="ARBA00022553"/>
    </source>
</evidence>
<dbReference type="InterPro" id="IPR011006">
    <property type="entry name" value="CheY-like_superfamily"/>
</dbReference>
<dbReference type="EMBL" id="JAZBJZ010000011">
    <property type="protein sequence ID" value="MEE3716006.1"/>
    <property type="molecule type" value="Genomic_DNA"/>
</dbReference>
<evidence type="ECO:0000256" key="2">
    <source>
        <dbReference type="PROSITE-ProRule" id="PRU00169"/>
    </source>
</evidence>
<dbReference type="Gene3D" id="3.40.50.2300">
    <property type="match status" value="1"/>
</dbReference>
<dbReference type="GO" id="GO:0000160">
    <property type="term" value="P:phosphorelay signal transduction system"/>
    <property type="evidence" value="ECO:0007669"/>
    <property type="project" value="InterPro"/>
</dbReference>
<gene>
    <name evidence="4" type="ORF">V2H45_04505</name>
</gene>
<dbReference type="SMART" id="SM00448">
    <property type="entry name" value="REC"/>
    <property type="match status" value="1"/>
</dbReference>
<dbReference type="SUPFAM" id="SSF52172">
    <property type="entry name" value="CheY-like"/>
    <property type="match status" value="1"/>
</dbReference>
<dbReference type="RefSeq" id="WP_330482430.1">
    <property type="nucleotide sequence ID" value="NZ_JAZBJZ010000011.1"/>
</dbReference>
<reference evidence="4" key="1">
    <citation type="submission" date="2024-01" db="EMBL/GenBank/DDBJ databases">
        <title>Bank of Algae and Cyanobacteria of the Azores (BACA) strain genomes.</title>
        <authorList>
            <person name="Luz R."/>
            <person name="Cordeiro R."/>
            <person name="Fonseca A."/>
            <person name="Goncalves V."/>
        </authorList>
    </citation>
    <scope>NUCLEOTIDE SEQUENCE</scope>
    <source>
        <strain evidence="4">BACA0141</strain>
    </source>
</reference>
<protein>
    <submittedName>
        <fullName evidence="4">Response regulator</fullName>
    </submittedName>
</protein>
<dbReference type="InterPro" id="IPR050595">
    <property type="entry name" value="Bact_response_regulator"/>
</dbReference>